<evidence type="ECO:0000313" key="7">
    <source>
        <dbReference type="Proteomes" id="UP000247454"/>
    </source>
</evidence>
<keyword evidence="1 4" id="KW-0812">Transmembrane</keyword>
<dbReference type="InterPro" id="IPR010645">
    <property type="entry name" value="MFS_4"/>
</dbReference>
<dbReference type="EMBL" id="QJTF01000001">
    <property type="protein sequence ID" value="PYE90540.1"/>
    <property type="molecule type" value="Genomic_DNA"/>
</dbReference>
<dbReference type="GO" id="GO:0022857">
    <property type="term" value="F:transmembrane transporter activity"/>
    <property type="evidence" value="ECO:0007669"/>
    <property type="project" value="InterPro"/>
</dbReference>
<feature type="transmembrane region" description="Helical" evidence="4">
    <location>
        <begin position="278"/>
        <end position="301"/>
    </location>
</feature>
<feature type="transmembrane region" description="Helical" evidence="4">
    <location>
        <begin position="59"/>
        <end position="79"/>
    </location>
</feature>
<feature type="domain" description="Major facilitator superfamily (MFS) profile" evidence="5">
    <location>
        <begin position="16"/>
        <end position="400"/>
    </location>
</feature>
<protein>
    <submittedName>
        <fullName evidence="6">Putative MFS family arabinose efflux permease</fullName>
    </submittedName>
</protein>
<dbReference type="SUPFAM" id="SSF103473">
    <property type="entry name" value="MFS general substrate transporter"/>
    <property type="match status" value="1"/>
</dbReference>
<comment type="caution">
    <text evidence="6">The sequence shown here is derived from an EMBL/GenBank/DDBJ whole genome shotgun (WGS) entry which is preliminary data.</text>
</comment>
<dbReference type="CDD" id="cd06180">
    <property type="entry name" value="MFS_YjiJ"/>
    <property type="match status" value="1"/>
</dbReference>
<accession>A0A318T7L7</accession>
<dbReference type="Pfam" id="PF06779">
    <property type="entry name" value="MFS_4"/>
    <property type="match status" value="1"/>
</dbReference>
<dbReference type="InterPro" id="IPR036259">
    <property type="entry name" value="MFS_trans_sf"/>
</dbReference>
<reference evidence="6 7" key="1">
    <citation type="submission" date="2018-06" db="EMBL/GenBank/DDBJ databases">
        <title>Genomic Encyclopedia of Type Strains, Phase III (KMG-III): the genomes of soil and plant-associated and newly described type strains.</title>
        <authorList>
            <person name="Whitman W."/>
        </authorList>
    </citation>
    <scope>NUCLEOTIDE SEQUENCE [LARGE SCALE GENOMIC DNA]</scope>
    <source>
        <strain evidence="6 7">ORS 1419</strain>
    </source>
</reference>
<name>A0A318T7L7_9HYPH</name>
<dbReference type="Proteomes" id="UP000247454">
    <property type="component" value="Unassembled WGS sequence"/>
</dbReference>
<keyword evidence="3 4" id="KW-0472">Membrane</keyword>
<dbReference type="GO" id="GO:0005886">
    <property type="term" value="C:plasma membrane"/>
    <property type="evidence" value="ECO:0007669"/>
    <property type="project" value="TreeGrafter"/>
</dbReference>
<feature type="transmembrane region" description="Helical" evidence="4">
    <location>
        <begin position="178"/>
        <end position="196"/>
    </location>
</feature>
<sequence>MHRASIVRRMQTSSHSAFRFALGGFVTMAVAMGIGRFIYTPILPGMMAGLNISPADAGFIASANYVGYLIGAVVAGYGWAAGIERLVVFGGLAASAALCLAMGLTDSVWAFAAVRFLAGIASAFAMLMCTTIVFSHLAAMKRDDLHAWHFGGVGFGIAFSALFVALIGNLNLGWRAEWIGAGLLSFGGLLAVVPLIKEGPLRNGSQLREPPLPRSPAFLALALAYGIFGFGYVITATFLIAIVRNGHGGQGLEAAVWVATGLTAAISIWLGSSVVRSIGLFAGFAIACFIEAAGVAVSVMLPLPVGPLAAGVLLGGTFMVITAYGLQAGRSLAPLSPRRAMATMTACFGIGQIVGPLVAGYMASVSGSFRSASLLAAATLVLAAAIALFAGYQSRRVAQA</sequence>
<feature type="transmembrane region" description="Helical" evidence="4">
    <location>
        <begin position="254"/>
        <end position="271"/>
    </location>
</feature>
<dbReference type="InterPro" id="IPR020846">
    <property type="entry name" value="MFS_dom"/>
</dbReference>
<feature type="transmembrane region" description="Helical" evidence="4">
    <location>
        <begin position="217"/>
        <end position="242"/>
    </location>
</feature>
<dbReference type="PROSITE" id="PS50850">
    <property type="entry name" value="MFS"/>
    <property type="match status" value="1"/>
</dbReference>
<dbReference type="PANTHER" id="PTHR23537">
    <property type="match status" value="1"/>
</dbReference>
<dbReference type="PANTHER" id="PTHR23537:SF1">
    <property type="entry name" value="SUGAR TRANSPORTER"/>
    <property type="match status" value="1"/>
</dbReference>
<evidence type="ECO:0000313" key="6">
    <source>
        <dbReference type="EMBL" id="PYE90540.1"/>
    </source>
</evidence>
<feature type="transmembrane region" description="Helical" evidence="4">
    <location>
        <begin position="374"/>
        <end position="392"/>
    </location>
</feature>
<feature type="transmembrane region" description="Helical" evidence="4">
    <location>
        <begin position="116"/>
        <end position="138"/>
    </location>
</feature>
<proteinExistence type="predicted"/>
<evidence type="ECO:0000256" key="3">
    <source>
        <dbReference type="ARBA" id="ARBA00023136"/>
    </source>
</evidence>
<feature type="transmembrane region" description="Helical" evidence="4">
    <location>
        <begin position="307"/>
        <end position="328"/>
    </location>
</feature>
<feature type="transmembrane region" description="Helical" evidence="4">
    <location>
        <begin position="86"/>
        <end position="104"/>
    </location>
</feature>
<dbReference type="AlphaFoldDB" id="A0A318T7L7"/>
<evidence type="ECO:0000256" key="4">
    <source>
        <dbReference type="SAM" id="Phobius"/>
    </source>
</evidence>
<organism evidence="6 7">
    <name type="scientific">Phyllobacterium leguminum</name>
    <dbReference type="NCBI Taxonomy" id="314237"/>
    <lineage>
        <taxon>Bacteria</taxon>
        <taxon>Pseudomonadati</taxon>
        <taxon>Pseudomonadota</taxon>
        <taxon>Alphaproteobacteria</taxon>
        <taxon>Hyphomicrobiales</taxon>
        <taxon>Phyllobacteriaceae</taxon>
        <taxon>Phyllobacterium</taxon>
    </lineage>
</organism>
<evidence type="ECO:0000256" key="2">
    <source>
        <dbReference type="ARBA" id="ARBA00022989"/>
    </source>
</evidence>
<keyword evidence="2 4" id="KW-1133">Transmembrane helix</keyword>
<keyword evidence="7" id="KW-1185">Reference proteome</keyword>
<gene>
    <name evidence="6" type="ORF">C7477_101214</name>
</gene>
<evidence type="ECO:0000256" key="1">
    <source>
        <dbReference type="ARBA" id="ARBA00022692"/>
    </source>
</evidence>
<evidence type="ECO:0000259" key="5">
    <source>
        <dbReference type="PROSITE" id="PS50850"/>
    </source>
</evidence>
<feature type="transmembrane region" description="Helical" evidence="4">
    <location>
        <begin position="20"/>
        <end position="39"/>
    </location>
</feature>
<feature type="transmembrane region" description="Helical" evidence="4">
    <location>
        <begin position="340"/>
        <end position="362"/>
    </location>
</feature>
<feature type="transmembrane region" description="Helical" evidence="4">
    <location>
        <begin position="150"/>
        <end position="172"/>
    </location>
</feature>
<dbReference type="Gene3D" id="1.20.1250.20">
    <property type="entry name" value="MFS general substrate transporter like domains"/>
    <property type="match status" value="2"/>
</dbReference>